<dbReference type="PANTHER" id="PTHR30006:SF2">
    <property type="entry name" value="ABC TRANSPORTER SUBSTRATE-BINDING PROTEIN"/>
    <property type="match status" value="1"/>
</dbReference>
<dbReference type="SUPFAM" id="SSF53850">
    <property type="entry name" value="Periplasmic binding protein-like II"/>
    <property type="match status" value="1"/>
</dbReference>
<dbReference type="KEGG" id="psyt:DSAG12_03876"/>
<evidence type="ECO:0000256" key="2">
    <source>
        <dbReference type="SAM" id="Phobius"/>
    </source>
</evidence>
<dbReference type="Proteomes" id="UP000321408">
    <property type="component" value="Chromosome"/>
</dbReference>
<keyword evidence="2" id="KW-0472">Membrane</keyword>
<dbReference type="OrthoDB" id="130870at2157"/>
<sequence>MKKNYTFLSILLLLLVVSSQISVKSEEIQSETKLTIYTYDSLLDDPGYDFIGAFANHSGILKEEINLVLLSDANQIVTQMALEKDSPVADVAIGIDNVLIHSAKRDNLLTPYISPELANISSDLIDNLDSEKFVLPYDFGIIALYYDMNRINSTTNPEITNITLEEIIEFDLDKKLIVEDPTLSSPGLGFLLWTIAIYGDPTINFNGTLGLDWRDWWKTTKDDLRIAPSWTAAFGEWYEGEENRPIMVSYGTSPAYSACQYNDTSQGAFLSHENGTQNGWLQIEGIGLVNNAPHEDLAKNFIDWFLSKELQDNIAENNWMYPANDYAEISTRFNESSINPDDVNILNSLISSETIGTNLEMWKGDWETIISSDLNISGYSSIFFIFASIGAIAYIQKKIKRN</sequence>
<reference evidence="3 4" key="1">
    <citation type="journal article" date="2020" name="Nature">
        <title>Isolation of an archaeon at the prokaryote-eukaryote interface.</title>
        <authorList>
            <person name="Imachi H."/>
            <person name="Nobu M.K."/>
            <person name="Nakahara N."/>
            <person name="Morono Y."/>
            <person name="Ogawara M."/>
            <person name="Takaki Y."/>
            <person name="Takano Y."/>
            <person name="Uematsu K."/>
            <person name="Ikuta T."/>
            <person name="Ito M."/>
            <person name="Matsui Y."/>
            <person name="Miyazaki M."/>
            <person name="Murata K."/>
            <person name="Saito Y."/>
            <person name="Sakai S."/>
            <person name="Song C."/>
            <person name="Tasumi E."/>
            <person name="Yamanaka Y."/>
            <person name="Yamaguchi T."/>
            <person name="Kamagata Y."/>
            <person name="Tamaki H."/>
            <person name="Takai K."/>
        </authorList>
    </citation>
    <scope>NUCLEOTIDE SEQUENCE [LARGE SCALE GENOMIC DNA]</scope>
    <source>
        <strain evidence="3 4">MK-D1</strain>
    </source>
</reference>
<reference evidence="3 4" key="2">
    <citation type="journal article" date="2024" name="Int. J. Syst. Evol. Microbiol.">
        <title>Promethearchaeum syntrophicum gen. nov., sp. nov., an anaerobic, obligately syntrophic archaeon, the first isolate of the lineage 'Asgard' archaea, and proposal of the new archaeal phylum Promethearchaeota phyl. nov. and kingdom Promethearchaeati regn. nov.</title>
        <authorList>
            <person name="Imachi H."/>
            <person name="Nobu M.K."/>
            <person name="Kato S."/>
            <person name="Takaki Y."/>
            <person name="Miyazaki M."/>
            <person name="Miyata M."/>
            <person name="Ogawara M."/>
            <person name="Saito Y."/>
            <person name="Sakai S."/>
            <person name="Tahara Y.O."/>
            <person name="Takano Y."/>
            <person name="Tasumi E."/>
            <person name="Uematsu K."/>
            <person name="Yoshimura T."/>
            <person name="Itoh T."/>
            <person name="Ohkuma M."/>
            <person name="Takai K."/>
        </authorList>
    </citation>
    <scope>NUCLEOTIDE SEQUENCE [LARGE SCALE GENOMIC DNA]</scope>
    <source>
        <strain evidence="3 4">MK-D1</strain>
    </source>
</reference>
<gene>
    <name evidence="3" type="ORF">DSAG12_03876</name>
</gene>
<dbReference type="EMBL" id="CP042905">
    <property type="protein sequence ID" value="QEE18038.1"/>
    <property type="molecule type" value="Genomic_DNA"/>
</dbReference>
<organism evidence="3 4">
    <name type="scientific">Promethearchaeum syntrophicum</name>
    <dbReference type="NCBI Taxonomy" id="2594042"/>
    <lineage>
        <taxon>Archaea</taxon>
        <taxon>Promethearchaeati</taxon>
        <taxon>Promethearchaeota</taxon>
        <taxon>Promethearchaeia</taxon>
        <taxon>Promethearchaeales</taxon>
        <taxon>Promethearchaeaceae</taxon>
        <taxon>Promethearchaeum</taxon>
    </lineage>
</organism>
<evidence type="ECO:0000313" key="3">
    <source>
        <dbReference type="EMBL" id="QEE18038.1"/>
    </source>
</evidence>
<dbReference type="GeneID" id="41331839"/>
<accession>A0A5B9DFH5</accession>
<protein>
    <submittedName>
        <fullName evidence="3">Thiamine ABC transporter substrate binding subunit</fullName>
    </submittedName>
</protein>
<keyword evidence="2" id="KW-0812">Transmembrane</keyword>
<name>A0A5B9DFH5_9ARCH</name>
<dbReference type="GO" id="GO:0015888">
    <property type="term" value="P:thiamine transport"/>
    <property type="evidence" value="ECO:0007669"/>
    <property type="project" value="InterPro"/>
</dbReference>
<dbReference type="RefSeq" id="WP_147664944.1">
    <property type="nucleotide sequence ID" value="NZ_CP042905.2"/>
</dbReference>
<evidence type="ECO:0000313" key="4">
    <source>
        <dbReference type="Proteomes" id="UP000321408"/>
    </source>
</evidence>
<dbReference type="Pfam" id="PF13343">
    <property type="entry name" value="SBP_bac_6"/>
    <property type="match status" value="1"/>
</dbReference>
<dbReference type="PANTHER" id="PTHR30006">
    <property type="entry name" value="THIAMINE-BINDING PERIPLASMIC PROTEIN-RELATED"/>
    <property type="match status" value="1"/>
</dbReference>
<dbReference type="NCBIfam" id="TIGR01254">
    <property type="entry name" value="sfuA"/>
    <property type="match status" value="1"/>
</dbReference>
<keyword evidence="1" id="KW-0732">Signal</keyword>
<feature type="transmembrane region" description="Helical" evidence="2">
    <location>
        <begin position="376"/>
        <end position="395"/>
    </location>
</feature>
<keyword evidence="4" id="KW-1185">Reference proteome</keyword>
<dbReference type="GO" id="GO:0030975">
    <property type="term" value="F:thiamine binding"/>
    <property type="evidence" value="ECO:0007669"/>
    <property type="project" value="InterPro"/>
</dbReference>
<dbReference type="Gene3D" id="3.40.190.10">
    <property type="entry name" value="Periplasmic binding protein-like II"/>
    <property type="match status" value="2"/>
</dbReference>
<evidence type="ECO:0000256" key="1">
    <source>
        <dbReference type="ARBA" id="ARBA00022729"/>
    </source>
</evidence>
<proteinExistence type="predicted"/>
<dbReference type="InterPro" id="IPR005948">
    <property type="entry name" value="ThiB-like"/>
</dbReference>
<keyword evidence="2" id="KW-1133">Transmembrane helix</keyword>
<dbReference type="AlphaFoldDB" id="A0A5B9DFH5"/>